<dbReference type="Gene3D" id="3.30.310.70">
    <property type="entry name" value="TT1751-like domain"/>
    <property type="match status" value="1"/>
</dbReference>
<dbReference type="PANTHER" id="PTHR38342:SF2">
    <property type="entry name" value="INNER MEMBRANE OR EXPORTED"/>
    <property type="match status" value="1"/>
</dbReference>
<reference evidence="2 3" key="1">
    <citation type="journal article" date="2013" name="Front. Microbiol.">
        <title>The genome of the endophytic bacterium H. frisingense GSF30(T) identifies diverse strategies in the Herbaspirillum genus to interact with plants.</title>
        <authorList>
            <person name="Straub D."/>
            <person name="Rothballer M."/>
            <person name="Hartmann A."/>
            <person name="Ludewig U."/>
        </authorList>
    </citation>
    <scope>NUCLEOTIDE SEQUENCE [LARGE SCALE GENOMIC DNA]</scope>
    <source>
        <strain evidence="2 3">GSF30</strain>
    </source>
</reference>
<dbReference type="Pfam" id="PF03625">
    <property type="entry name" value="DUF302"/>
    <property type="match status" value="1"/>
</dbReference>
<dbReference type="InterPro" id="IPR005180">
    <property type="entry name" value="DUF302"/>
</dbReference>
<evidence type="ECO:0000259" key="1">
    <source>
        <dbReference type="Pfam" id="PF03625"/>
    </source>
</evidence>
<dbReference type="EMBL" id="AEEC02000039">
    <property type="protein sequence ID" value="EOA02789.1"/>
    <property type="molecule type" value="Genomic_DNA"/>
</dbReference>
<proteinExistence type="predicted"/>
<name>A0AAI9IB16_9BURK</name>
<gene>
    <name evidence="2" type="ORF">HFRIS_020866</name>
</gene>
<sequence>MNARFEGVCYAPANVLSIRSRLDFKKTHGLLISLLRDRGLMLFADIDQQAAAAHKGLSLRPTRVLLFGNPALGTPIMLSNPRAALELPLKVVIWETADGRTYLDYADPSEALRADYEISDALLAPLMAVRKLLCAFSDIQ</sequence>
<dbReference type="PANTHER" id="PTHR38342">
    <property type="entry name" value="SLR5037 PROTEIN"/>
    <property type="match status" value="1"/>
</dbReference>
<evidence type="ECO:0000313" key="2">
    <source>
        <dbReference type="EMBL" id="EOA02789.1"/>
    </source>
</evidence>
<organism evidence="2 3">
    <name type="scientific">Herbaspirillum frisingense GSF30</name>
    <dbReference type="NCBI Taxonomy" id="864073"/>
    <lineage>
        <taxon>Bacteria</taxon>
        <taxon>Pseudomonadati</taxon>
        <taxon>Pseudomonadota</taxon>
        <taxon>Betaproteobacteria</taxon>
        <taxon>Burkholderiales</taxon>
        <taxon>Oxalobacteraceae</taxon>
        <taxon>Herbaspirillum</taxon>
    </lineage>
</organism>
<dbReference type="RefSeq" id="WP_006464965.1">
    <property type="nucleotide sequence ID" value="NZ_AEEC02000039.1"/>
</dbReference>
<dbReference type="InterPro" id="IPR035923">
    <property type="entry name" value="TT1751-like_sf"/>
</dbReference>
<dbReference type="SUPFAM" id="SSF103247">
    <property type="entry name" value="TT1751-like"/>
    <property type="match status" value="1"/>
</dbReference>
<protein>
    <recommendedName>
        <fullName evidence="1">DUF302 domain-containing protein</fullName>
    </recommendedName>
</protein>
<dbReference type="AlphaFoldDB" id="A0AAI9IB16"/>
<dbReference type="Proteomes" id="UP000006772">
    <property type="component" value="Unassembled WGS sequence"/>
</dbReference>
<evidence type="ECO:0000313" key="3">
    <source>
        <dbReference type="Proteomes" id="UP000006772"/>
    </source>
</evidence>
<accession>A0AAI9IB16</accession>
<comment type="caution">
    <text evidence="2">The sequence shown here is derived from an EMBL/GenBank/DDBJ whole genome shotgun (WGS) entry which is preliminary data.</text>
</comment>
<dbReference type="CDD" id="cd14797">
    <property type="entry name" value="DUF302"/>
    <property type="match status" value="1"/>
</dbReference>
<feature type="domain" description="DUF302" evidence="1">
    <location>
        <begin position="46"/>
        <end position="108"/>
    </location>
</feature>